<dbReference type="EMBL" id="JAGIOB010000001">
    <property type="protein sequence ID" value="MBP2416173.1"/>
    <property type="molecule type" value="Genomic_DNA"/>
</dbReference>
<dbReference type="PROSITE" id="PS50850">
    <property type="entry name" value="MFS"/>
    <property type="match status" value="1"/>
</dbReference>
<accession>A0ABS4Z7F1</accession>
<feature type="transmembrane region" description="Helical" evidence="5">
    <location>
        <begin position="311"/>
        <end position="335"/>
    </location>
</feature>
<feature type="transmembrane region" description="Helical" evidence="5">
    <location>
        <begin position="287"/>
        <end position="305"/>
    </location>
</feature>
<evidence type="ECO:0000256" key="4">
    <source>
        <dbReference type="ARBA" id="ARBA00023136"/>
    </source>
</evidence>
<reference evidence="7 8" key="1">
    <citation type="submission" date="2021-03" db="EMBL/GenBank/DDBJ databases">
        <title>Sequencing the genomes of 1000 actinobacteria strains.</title>
        <authorList>
            <person name="Klenk H.-P."/>
        </authorList>
    </citation>
    <scope>NUCLEOTIDE SEQUENCE [LARGE SCALE GENOMIC DNA]</scope>
    <source>
        <strain evidence="7 8">DSM 12936</strain>
    </source>
</reference>
<gene>
    <name evidence="7" type="ORF">JOF54_001095</name>
</gene>
<comment type="caution">
    <text evidence="7">The sequence shown here is derived from an EMBL/GenBank/DDBJ whole genome shotgun (WGS) entry which is preliminary data.</text>
</comment>
<evidence type="ECO:0000313" key="8">
    <source>
        <dbReference type="Proteomes" id="UP000758168"/>
    </source>
</evidence>
<evidence type="ECO:0000256" key="2">
    <source>
        <dbReference type="ARBA" id="ARBA00022692"/>
    </source>
</evidence>
<dbReference type="CDD" id="cd17393">
    <property type="entry name" value="MFS_MosC_like"/>
    <property type="match status" value="1"/>
</dbReference>
<keyword evidence="8" id="KW-1185">Reference proteome</keyword>
<feature type="transmembrane region" description="Helical" evidence="5">
    <location>
        <begin position="255"/>
        <end position="275"/>
    </location>
</feature>
<organism evidence="7 8">
    <name type="scientific">Microlunatus capsulatus</name>
    <dbReference type="NCBI Taxonomy" id="99117"/>
    <lineage>
        <taxon>Bacteria</taxon>
        <taxon>Bacillati</taxon>
        <taxon>Actinomycetota</taxon>
        <taxon>Actinomycetes</taxon>
        <taxon>Propionibacteriales</taxon>
        <taxon>Propionibacteriaceae</taxon>
        <taxon>Microlunatus</taxon>
    </lineage>
</organism>
<dbReference type="SUPFAM" id="SSF103473">
    <property type="entry name" value="MFS general substrate transporter"/>
    <property type="match status" value="1"/>
</dbReference>
<dbReference type="Gene3D" id="1.20.1250.20">
    <property type="entry name" value="MFS general substrate transporter like domains"/>
    <property type="match status" value="1"/>
</dbReference>
<dbReference type="InterPro" id="IPR051788">
    <property type="entry name" value="MFS_Transporter"/>
</dbReference>
<keyword evidence="2 5" id="KW-0812">Transmembrane</keyword>
<name>A0ABS4Z7F1_9ACTN</name>
<dbReference type="PANTHER" id="PTHR23514:SF13">
    <property type="entry name" value="INNER MEMBRANE PROTEIN YBJJ"/>
    <property type="match status" value="1"/>
</dbReference>
<proteinExistence type="predicted"/>
<dbReference type="InterPro" id="IPR036259">
    <property type="entry name" value="MFS_trans_sf"/>
</dbReference>
<evidence type="ECO:0000259" key="6">
    <source>
        <dbReference type="PROSITE" id="PS50850"/>
    </source>
</evidence>
<protein>
    <submittedName>
        <fullName evidence="7">MFS family arabinose efflux permease</fullName>
    </submittedName>
</protein>
<evidence type="ECO:0000313" key="7">
    <source>
        <dbReference type="EMBL" id="MBP2416173.1"/>
    </source>
</evidence>
<dbReference type="RefSeq" id="WP_210053709.1">
    <property type="nucleotide sequence ID" value="NZ_BAAAMH010000012.1"/>
</dbReference>
<evidence type="ECO:0000256" key="3">
    <source>
        <dbReference type="ARBA" id="ARBA00022989"/>
    </source>
</evidence>
<feature type="transmembrane region" description="Helical" evidence="5">
    <location>
        <begin position="52"/>
        <end position="76"/>
    </location>
</feature>
<sequence>MDTTRTPTPHPPAVLSARNATYVAFIGAGFGFATWASRIPQLRDALQASPSTLGLVLLAVALGSLVALPLAGVVVTRLGTARTVTVMACCVAAGLAVVALGYPAGIPPVVVGLFLIGFGNGTWDVAMNVEGAAVEQRLGVAIMPRFHAGFSVGTVAGALGGAAMVALGVPVAVHLVAAAVVVAVVVPLGTRRFLPVEPPVEPERDAAGTARHPLAAWTEPRTLLIGVFVLCMAFTEGTGNDWLAVAVLDGYGAPPVAGPLVFAGFLAAMTLGRWFGPQLIDRSGRVATVRASALVALVGLLLVVFGGVLPLAAAGAVLWGLGTALGFPVGMSAAADDPRRAAGRVSVVASIGYTAFLAGPPLIGFLGDHVGVLRALTVTAGLLGLAALLAGTIRPLAPGTARPPSPEGDGGRELR</sequence>
<feature type="transmembrane region" description="Helical" evidence="5">
    <location>
        <begin position="214"/>
        <end position="235"/>
    </location>
</feature>
<evidence type="ECO:0000256" key="1">
    <source>
        <dbReference type="ARBA" id="ARBA00004651"/>
    </source>
</evidence>
<evidence type="ECO:0000256" key="5">
    <source>
        <dbReference type="SAM" id="Phobius"/>
    </source>
</evidence>
<feature type="transmembrane region" description="Helical" evidence="5">
    <location>
        <begin position="175"/>
        <end position="194"/>
    </location>
</feature>
<dbReference type="InterPro" id="IPR020846">
    <property type="entry name" value="MFS_dom"/>
</dbReference>
<feature type="transmembrane region" description="Helical" evidence="5">
    <location>
        <begin position="372"/>
        <end position="393"/>
    </location>
</feature>
<dbReference type="Pfam" id="PF07690">
    <property type="entry name" value="MFS_1"/>
    <property type="match status" value="1"/>
</dbReference>
<keyword evidence="4 5" id="KW-0472">Membrane</keyword>
<dbReference type="PANTHER" id="PTHR23514">
    <property type="entry name" value="BYPASS OF STOP CODON PROTEIN 6"/>
    <property type="match status" value="1"/>
</dbReference>
<dbReference type="Proteomes" id="UP000758168">
    <property type="component" value="Unassembled WGS sequence"/>
</dbReference>
<dbReference type="InterPro" id="IPR011701">
    <property type="entry name" value="MFS"/>
</dbReference>
<feature type="domain" description="Major facilitator superfamily (MFS) profile" evidence="6">
    <location>
        <begin position="17"/>
        <end position="398"/>
    </location>
</feature>
<comment type="subcellular location">
    <subcellularLocation>
        <location evidence="1">Cell membrane</location>
        <topology evidence="1">Multi-pass membrane protein</topology>
    </subcellularLocation>
</comment>
<feature type="transmembrane region" description="Helical" evidence="5">
    <location>
        <begin position="347"/>
        <end position="366"/>
    </location>
</feature>
<keyword evidence="3 5" id="KW-1133">Transmembrane helix</keyword>
<feature type="transmembrane region" description="Helical" evidence="5">
    <location>
        <begin position="20"/>
        <end position="40"/>
    </location>
</feature>